<dbReference type="GO" id="GO:0016787">
    <property type="term" value="F:hydrolase activity"/>
    <property type="evidence" value="ECO:0007669"/>
    <property type="project" value="UniProtKB-KW"/>
</dbReference>
<dbReference type="InterPro" id="IPR036005">
    <property type="entry name" value="Creatinase/aminopeptidase-like"/>
</dbReference>
<comment type="similarity">
    <text evidence="2 6">Belongs to the peptidase M24B family.</text>
</comment>
<dbReference type="CDD" id="cd01092">
    <property type="entry name" value="APP-like"/>
    <property type="match status" value="1"/>
</dbReference>
<dbReference type="EMBL" id="BDUF01000043">
    <property type="protein sequence ID" value="GAX89945.1"/>
    <property type="molecule type" value="Genomic_DNA"/>
</dbReference>
<dbReference type="InterPro" id="IPR001131">
    <property type="entry name" value="Peptidase_M24B_aminopep-P_CS"/>
</dbReference>
<dbReference type="FunFam" id="3.90.230.10:FF:000014">
    <property type="entry name" value="Aminopeptidase P family protein"/>
    <property type="match status" value="1"/>
</dbReference>
<evidence type="ECO:0000256" key="3">
    <source>
        <dbReference type="ARBA" id="ARBA00022723"/>
    </source>
</evidence>
<dbReference type="Pfam" id="PF01321">
    <property type="entry name" value="Creatinase_N"/>
    <property type="match status" value="1"/>
</dbReference>
<keyword evidence="10" id="KW-1185">Reference proteome</keyword>
<feature type="domain" description="Creatinase N-terminal" evidence="8">
    <location>
        <begin position="1"/>
        <end position="125"/>
    </location>
</feature>
<keyword evidence="3 6" id="KW-0479">Metal-binding</keyword>
<comment type="cofactor">
    <cofactor evidence="1">
        <name>Mn(2+)</name>
        <dbReference type="ChEBI" id="CHEBI:29035"/>
    </cofactor>
</comment>
<evidence type="ECO:0000259" key="7">
    <source>
        <dbReference type="Pfam" id="PF00557"/>
    </source>
</evidence>
<dbReference type="SUPFAM" id="SSF55920">
    <property type="entry name" value="Creatinase/aminopeptidase"/>
    <property type="match status" value="1"/>
</dbReference>
<feature type="domain" description="Peptidase M24" evidence="7">
    <location>
        <begin position="134"/>
        <end position="336"/>
    </location>
</feature>
<evidence type="ECO:0000259" key="8">
    <source>
        <dbReference type="Pfam" id="PF01321"/>
    </source>
</evidence>
<dbReference type="Proteomes" id="UP000217785">
    <property type="component" value="Unassembled WGS sequence"/>
</dbReference>
<evidence type="ECO:0000256" key="1">
    <source>
        <dbReference type="ARBA" id="ARBA00001936"/>
    </source>
</evidence>
<evidence type="ECO:0000313" key="9">
    <source>
        <dbReference type="EMBL" id="GAX89945.1"/>
    </source>
</evidence>
<keyword evidence="4" id="KW-0378">Hydrolase</keyword>
<dbReference type="InterPro" id="IPR050659">
    <property type="entry name" value="Peptidase_M24B"/>
</dbReference>
<reference evidence="10" key="1">
    <citation type="submission" date="2017-07" db="EMBL/GenBank/DDBJ databases">
        <title>Draft genome sequence of Effusibacillus lacus strain skLN1.</title>
        <authorList>
            <person name="Watanabe M."/>
            <person name="Kojima H."/>
            <person name="Fukui M."/>
        </authorList>
    </citation>
    <scope>NUCLEOTIDE SEQUENCE [LARGE SCALE GENOMIC DNA]</scope>
    <source>
        <strain evidence="10">skLN1</strain>
    </source>
</reference>
<evidence type="ECO:0000256" key="4">
    <source>
        <dbReference type="ARBA" id="ARBA00022801"/>
    </source>
</evidence>
<dbReference type="InterPro" id="IPR000994">
    <property type="entry name" value="Pept_M24"/>
</dbReference>
<evidence type="ECO:0000313" key="10">
    <source>
        <dbReference type="Proteomes" id="UP000217785"/>
    </source>
</evidence>
<dbReference type="GO" id="GO:0046872">
    <property type="term" value="F:metal ion binding"/>
    <property type="evidence" value="ECO:0007669"/>
    <property type="project" value="UniProtKB-KW"/>
</dbReference>
<sequence length="355" mass="38944">MEEAGVDLSIVTSPANVMYLSGFWGNPHERFMGVVIPRQGVPFLLVPALDREKAVEKSTLAVHTHEDTDSAVEILVRVLDKEPKGIGRIAIEKREMSVARLEELQERFPAARYSNVEDQLTAMRLQKDEDELSLMKKAAQLADEAVAFAASQMTPGKMEYEIVQAVESFVKRQGADRMAFDTMVLAGEKSALPHGTPGDRDIRRGDFVLVDLGIVWKGYCSDITRTFVIGEATDKQRNIYETVMKANEAAIQAVKPGVDAGRIDRAARDVITNAGYGGFFIHRVGHGLGIDIHESPSVHGKNGQLLVPGMTFTVEPGIYVPEIGGVRIEDDVLVTETGVQVLTTYPKELKILAAK</sequence>
<dbReference type="InterPro" id="IPR029149">
    <property type="entry name" value="Creatin/AminoP/Spt16_N"/>
</dbReference>
<protein>
    <submittedName>
        <fullName evidence="9">Metallopeptidase</fullName>
    </submittedName>
</protein>
<evidence type="ECO:0000256" key="2">
    <source>
        <dbReference type="ARBA" id="ARBA00008766"/>
    </source>
</evidence>
<keyword evidence="5" id="KW-0464">Manganese</keyword>
<evidence type="ECO:0000256" key="5">
    <source>
        <dbReference type="ARBA" id="ARBA00023211"/>
    </source>
</evidence>
<dbReference type="PROSITE" id="PS00491">
    <property type="entry name" value="PROLINE_PEPTIDASE"/>
    <property type="match status" value="1"/>
</dbReference>
<dbReference type="InterPro" id="IPR000587">
    <property type="entry name" value="Creatinase_N"/>
</dbReference>
<dbReference type="Pfam" id="PF00557">
    <property type="entry name" value="Peptidase_M24"/>
    <property type="match status" value="1"/>
</dbReference>
<dbReference type="Gene3D" id="3.90.230.10">
    <property type="entry name" value="Creatinase/methionine aminopeptidase superfamily"/>
    <property type="match status" value="1"/>
</dbReference>
<evidence type="ECO:0000256" key="6">
    <source>
        <dbReference type="RuleBase" id="RU000590"/>
    </source>
</evidence>
<dbReference type="PANTHER" id="PTHR46112:SF10">
    <property type="entry name" value="DIPEPTIDASE YKVY-RELATED"/>
    <property type="match status" value="1"/>
</dbReference>
<gene>
    <name evidence="9" type="ORF">EFBL_1571</name>
</gene>
<organism evidence="9 10">
    <name type="scientific">Effusibacillus lacus</name>
    <dbReference type="NCBI Taxonomy" id="1348429"/>
    <lineage>
        <taxon>Bacteria</taxon>
        <taxon>Bacillati</taxon>
        <taxon>Bacillota</taxon>
        <taxon>Bacilli</taxon>
        <taxon>Bacillales</taxon>
        <taxon>Alicyclobacillaceae</taxon>
        <taxon>Effusibacillus</taxon>
    </lineage>
</organism>
<comment type="caution">
    <text evidence="9">The sequence shown here is derived from an EMBL/GenBank/DDBJ whole genome shotgun (WGS) entry which is preliminary data.</text>
</comment>
<accession>A0A292YN73</accession>
<name>A0A292YN73_9BACL</name>
<dbReference type="Gene3D" id="3.40.350.10">
    <property type="entry name" value="Creatinase/prolidase N-terminal domain"/>
    <property type="match status" value="1"/>
</dbReference>
<dbReference type="SUPFAM" id="SSF53092">
    <property type="entry name" value="Creatinase/prolidase N-terminal domain"/>
    <property type="match status" value="1"/>
</dbReference>
<proteinExistence type="inferred from homology"/>
<dbReference type="PANTHER" id="PTHR46112">
    <property type="entry name" value="AMINOPEPTIDASE"/>
    <property type="match status" value="1"/>
</dbReference>
<dbReference type="AlphaFoldDB" id="A0A292YN73"/>